<evidence type="ECO:0000259" key="1">
    <source>
        <dbReference type="Pfam" id="PF07287"/>
    </source>
</evidence>
<feature type="domain" description="Acyclic terpene utilisation N-terminal" evidence="1">
    <location>
        <begin position="16"/>
        <end position="201"/>
    </location>
</feature>
<feature type="domain" description="Acyclic terpene utilisation N-terminal" evidence="1">
    <location>
        <begin position="299"/>
        <end position="390"/>
    </location>
</feature>
<dbReference type="Pfam" id="PF23544">
    <property type="entry name" value="AtuA_ferredoxin"/>
    <property type="match status" value="1"/>
</dbReference>
<feature type="domain" description="AtuA-like ferredoxin-fold" evidence="2">
    <location>
        <begin position="426"/>
        <end position="502"/>
    </location>
</feature>
<proteinExistence type="predicted"/>
<keyword evidence="4" id="KW-1185">Reference proteome</keyword>
<dbReference type="AlphaFoldDB" id="A0A2B7XRL2"/>
<reference evidence="3 4" key="1">
    <citation type="submission" date="2017-10" db="EMBL/GenBank/DDBJ databases">
        <title>Comparative genomics in systemic dimorphic fungi from Ajellomycetaceae.</title>
        <authorList>
            <person name="Munoz J.F."/>
            <person name="Mcewen J.G."/>
            <person name="Clay O.K."/>
            <person name="Cuomo C.A."/>
        </authorList>
    </citation>
    <scope>NUCLEOTIDE SEQUENCE [LARGE SCALE GENOMIC DNA]</scope>
    <source>
        <strain evidence="3 4">UAMH7299</strain>
    </source>
</reference>
<comment type="caution">
    <text evidence="3">The sequence shown here is derived from an EMBL/GenBank/DDBJ whole genome shotgun (WGS) entry which is preliminary data.</text>
</comment>
<accession>A0A2B7XRL2</accession>
<organism evidence="3 4">
    <name type="scientific">Polytolypa hystricis (strain UAMH7299)</name>
    <dbReference type="NCBI Taxonomy" id="1447883"/>
    <lineage>
        <taxon>Eukaryota</taxon>
        <taxon>Fungi</taxon>
        <taxon>Dikarya</taxon>
        <taxon>Ascomycota</taxon>
        <taxon>Pezizomycotina</taxon>
        <taxon>Eurotiomycetes</taxon>
        <taxon>Eurotiomycetidae</taxon>
        <taxon>Onygenales</taxon>
        <taxon>Onygenales incertae sedis</taxon>
        <taxon>Polytolypa</taxon>
    </lineage>
</organism>
<evidence type="ECO:0000259" key="2">
    <source>
        <dbReference type="Pfam" id="PF23544"/>
    </source>
</evidence>
<dbReference type="InterPro" id="IPR056362">
    <property type="entry name" value="AtuA-like_ferredoxin_dom"/>
</dbReference>
<dbReference type="EMBL" id="PDNA01000130">
    <property type="protein sequence ID" value="PGH11599.1"/>
    <property type="molecule type" value="Genomic_DNA"/>
</dbReference>
<sequence>MAPKRAVSIANCSGAMTTYGDIDGITGDYLVEVNLANHAVAMQKGGTGYAATAWDGLQKSLGVVNEKRIKVDINGGGLNPVGLAKEVERVVKEKGYNLVLAYVDGDNVLHKVNDLLKPDANGKLPHLDSANAEVHLAKHATTFLDNPNKPIISANAYLGIRAITRGLREGADIIICGRVSDAPPVIAAAQWWHGWENNAYTSANFAGFGQYQTSELLNLGLPITEIESDGTCVVTKHDGLGGFVTADTVKCQLVYELQGNIYLKSDVKADLANIHVEEVAKNRVRVTGVKGYPPPPTTKLAEAQIRSKLEEWGVLDQFEILDFQRVGVPQTNPRSQLESTVYLRVFAQAAEAATLGKLAAAHGYNSMAHFSAPTPFLGYYPALISQSEVQRIPVGAPPKTEPLQPRANYETKNPVDISQFGPTQDVPLSDLVLARSGDKGPNINIGLFVHTTEEWEWLRTFLTAKKMQELMGTDWKDSYFIERVEFVGIRAVHFVIYGLWGGA</sequence>
<protein>
    <submittedName>
        <fullName evidence="3">Uncharacterized protein</fullName>
    </submittedName>
</protein>
<dbReference type="STRING" id="1447883.A0A2B7XRL2"/>
<name>A0A2B7XRL2_POLH7</name>
<evidence type="ECO:0000313" key="4">
    <source>
        <dbReference type="Proteomes" id="UP000224634"/>
    </source>
</evidence>
<evidence type="ECO:0000313" key="3">
    <source>
        <dbReference type="EMBL" id="PGH11599.1"/>
    </source>
</evidence>
<dbReference type="PANTHER" id="PTHR47585">
    <property type="match status" value="1"/>
</dbReference>
<dbReference type="InterPro" id="IPR010839">
    <property type="entry name" value="AtuA_N"/>
</dbReference>
<dbReference type="OrthoDB" id="4181500at2759"/>
<dbReference type="Proteomes" id="UP000224634">
    <property type="component" value="Unassembled WGS sequence"/>
</dbReference>
<gene>
    <name evidence="3" type="ORF">AJ80_07069</name>
</gene>
<dbReference type="PANTHER" id="PTHR47585:SF1">
    <property type="entry name" value="DUF1446 DOMAIN-CONTAINING PROTEIN"/>
    <property type="match status" value="1"/>
</dbReference>
<dbReference type="Pfam" id="PF07287">
    <property type="entry name" value="AtuA"/>
    <property type="match status" value="2"/>
</dbReference>